<keyword evidence="1" id="KW-0812">Transmembrane</keyword>
<evidence type="ECO:0000256" key="2">
    <source>
        <dbReference type="ARBA" id="ARBA00022729"/>
    </source>
</evidence>
<dbReference type="GO" id="GO:0012505">
    <property type="term" value="C:endomembrane system"/>
    <property type="evidence" value="ECO:0007669"/>
    <property type="project" value="UniProtKB-SubCell"/>
</dbReference>
<dbReference type="InterPro" id="IPR011009">
    <property type="entry name" value="Kinase-like_dom_sf"/>
</dbReference>
<dbReference type="Gramene" id="Psat04G0239800-T1">
    <property type="protein sequence ID" value="KAI5417766.1"/>
    <property type="gene ID" value="KIW84_042398"/>
</dbReference>
<dbReference type="SUPFAM" id="SSF56112">
    <property type="entry name" value="Protein kinase-like (PK-like)"/>
    <property type="match status" value="1"/>
</dbReference>
<feature type="region of interest" description="Disordered" evidence="7">
    <location>
        <begin position="115"/>
        <end position="158"/>
    </location>
</feature>
<evidence type="ECO:0000256" key="6">
    <source>
        <dbReference type="ARBA" id="ARBA00046288"/>
    </source>
</evidence>
<evidence type="ECO:0000256" key="7">
    <source>
        <dbReference type="SAM" id="MobiDB-lite"/>
    </source>
</evidence>
<evidence type="ECO:0000256" key="5">
    <source>
        <dbReference type="ARBA" id="ARBA00023136"/>
    </source>
</evidence>
<evidence type="ECO:0000313" key="8">
    <source>
        <dbReference type="EMBL" id="KAI5417766.1"/>
    </source>
</evidence>
<dbReference type="PANTHER" id="PTHR46084">
    <property type="entry name" value="PROTEIN MALE DISCOVERER 2"/>
    <property type="match status" value="1"/>
</dbReference>
<dbReference type="Pfam" id="PF00612">
    <property type="entry name" value="IQ"/>
    <property type="match status" value="2"/>
</dbReference>
<dbReference type="Proteomes" id="UP001058974">
    <property type="component" value="Chromosome 4"/>
</dbReference>
<dbReference type="GO" id="GO:0005516">
    <property type="term" value="F:calmodulin binding"/>
    <property type="evidence" value="ECO:0007669"/>
    <property type="project" value="UniProtKB-KW"/>
</dbReference>
<accession>A0A9D4XFH6</accession>
<dbReference type="PANTHER" id="PTHR46084:SF43">
    <property type="entry name" value="LRR RECEPTOR-LIKE KINASE"/>
    <property type="match status" value="1"/>
</dbReference>
<gene>
    <name evidence="8" type="ORF">KIW84_042398</name>
</gene>
<sequence length="296" mass="32997">MQALIRGHLVRRQAVSALYCVKRIVKVQALARGYNVRRADIGLEVLKIRKDTQCSKSIGSVTSTEAEKLPDNVFVHKLLAASSHAFPLSIRSDFGEPHLAEIWLDRWTSSQIVEKGQVKRNTRKSPTVKANDGSTSGSNKQKQGLKKDSKHSLVPAQKPNTWIGGTRLRVAIGTVYCLQHMHQLNPPLAHSSLNTSSVQLTDDYAAKISDLGFLKEIASLLLLDFKSIKPIGITQITVSECRHCHYSKHNHNLQETHQTITVNLEPSGYNLTALIFSIKGKLEDCFLHLTVMMFPM</sequence>
<dbReference type="InterPro" id="IPR000048">
    <property type="entry name" value="IQ_motif_EF-hand-BS"/>
</dbReference>
<dbReference type="Gene3D" id="1.10.510.10">
    <property type="entry name" value="Transferase(Phosphotransferase) domain 1"/>
    <property type="match status" value="1"/>
</dbReference>
<evidence type="ECO:0000256" key="3">
    <source>
        <dbReference type="ARBA" id="ARBA00022860"/>
    </source>
</evidence>
<evidence type="ECO:0000256" key="1">
    <source>
        <dbReference type="ARBA" id="ARBA00022692"/>
    </source>
</evidence>
<proteinExistence type="predicted"/>
<dbReference type="PROSITE" id="PS50096">
    <property type="entry name" value="IQ"/>
    <property type="match status" value="1"/>
</dbReference>
<keyword evidence="3" id="KW-0112">Calmodulin-binding</keyword>
<dbReference type="EMBL" id="JAMSHJ010000004">
    <property type="protein sequence ID" value="KAI5417766.1"/>
    <property type="molecule type" value="Genomic_DNA"/>
</dbReference>
<dbReference type="AlphaFoldDB" id="A0A9D4XFH6"/>
<organism evidence="8 9">
    <name type="scientific">Pisum sativum</name>
    <name type="common">Garden pea</name>
    <name type="synonym">Lathyrus oleraceus</name>
    <dbReference type="NCBI Taxonomy" id="3888"/>
    <lineage>
        <taxon>Eukaryota</taxon>
        <taxon>Viridiplantae</taxon>
        <taxon>Streptophyta</taxon>
        <taxon>Embryophyta</taxon>
        <taxon>Tracheophyta</taxon>
        <taxon>Spermatophyta</taxon>
        <taxon>Magnoliopsida</taxon>
        <taxon>eudicotyledons</taxon>
        <taxon>Gunneridae</taxon>
        <taxon>Pentapetalae</taxon>
        <taxon>rosids</taxon>
        <taxon>fabids</taxon>
        <taxon>Fabales</taxon>
        <taxon>Fabaceae</taxon>
        <taxon>Papilionoideae</taxon>
        <taxon>50 kb inversion clade</taxon>
        <taxon>NPAAA clade</taxon>
        <taxon>Hologalegina</taxon>
        <taxon>IRL clade</taxon>
        <taxon>Fabeae</taxon>
        <taxon>Lathyrus</taxon>
    </lineage>
</organism>
<comment type="caution">
    <text evidence="8">The sequence shown here is derived from an EMBL/GenBank/DDBJ whole genome shotgun (WGS) entry which is preliminary data.</text>
</comment>
<keyword evidence="4" id="KW-1133">Transmembrane helix</keyword>
<feature type="compositionally biased region" description="Polar residues" evidence="7">
    <location>
        <begin position="132"/>
        <end position="142"/>
    </location>
</feature>
<keyword evidence="5" id="KW-0472">Membrane</keyword>
<protein>
    <submittedName>
        <fullName evidence="8">Uncharacterized protein</fullName>
    </submittedName>
</protein>
<keyword evidence="9" id="KW-1185">Reference proteome</keyword>
<name>A0A9D4XFH6_PEA</name>
<evidence type="ECO:0000313" key="9">
    <source>
        <dbReference type="Proteomes" id="UP001058974"/>
    </source>
</evidence>
<comment type="subcellular location">
    <subcellularLocation>
        <location evidence="6">Endomembrane system</location>
        <topology evidence="6">Single-pass type I membrane protein</topology>
    </subcellularLocation>
</comment>
<reference evidence="8 9" key="1">
    <citation type="journal article" date="2022" name="Nat. Genet.">
        <title>Improved pea reference genome and pan-genome highlight genomic features and evolutionary characteristics.</title>
        <authorList>
            <person name="Yang T."/>
            <person name="Liu R."/>
            <person name="Luo Y."/>
            <person name="Hu S."/>
            <person name="Wang D."/>
            <person name="Wang C."/>
            <person name="Pandey M.K."/>
            <person name="Ge S."/>
            <person name="Xu Q."/>
            <person name="Li N."/>
            <person name="Li G."/>
            <person name="Huang Y."/>
            <person name="Saxena R.K."/>
            <person name="Ji Y."/>
            <person name="Li M."/>
            <person name="Yan X."/>
            <person name="He Y."/>
            <person name="Liu Y."/>
            <person name="Wang X."/>
            <person name="Xiang C."/>
            <person name="Varshney R.K."/>
            <person name="Ding H."/>
            <person name="Gao S."/>
            <person name="Zong X."/>
        </authorList>
    </citation>
    <scope>NUCLEOTIDE SEQUENCE [LARGE SCALE GENOMIC DNA]</scope>
    <source>
        <strain evidence="8 9">cv. Zhongwan 6</strain>
    </source>
</reference>
<evidence type="ECO:0000256" key="4">
    <source>
        <dbReference type="ARBA" id="ARBA00022989"/>
    </source>
</evidence>
<keyword evidence="2" id="KW-0732">Signal</keyword>